<organism evidence="4 5">
    <name type="scientific">Priestia iocasae</name>
    <dbReference type="NCBI Taxonomy" id="2291674"/>
    <lineage>
        <taxon>Bacteria</taxon>
        <taxon>Bacillati</taxon>
        <taxon>Bacillota</taxon>
        <taxon>Bacilli</taxon>
        <taxon>Bacillales</taxon>
        <taxon>Bacillaceae</taxon>
        <taxon>Priestia</taxon>
    </lineage>
</organism>
<keyword evidence="1 4" id="KW-0808">Transferase</keyword>
<dbReference type="InterPro" id="IPR020916">
    <property type="entry name" value="Gln_gamma-glutamylTfrase_bac"/>
</dbReference>
<keyword evidence="2" id="KW-0749">Sporulation</keyword>
<accession>A0ABS2QRT6</accession>
<dbReference type="GO" id="GO:0003810">
    <property type="term" value="F:protein-glutamine gamma-glutamyltransferase activity"/>
    <property type="evidence" value="ECO:0007669"/>
    <property type="project" value="UniProtKB-EC"/>
</dbReference>
<evidence type="ECO:0000313" key="5">
    <source>
        <dbReference type="Proteomes" id="UP000809829"/>
    </source>
</evidence>
<gene>
    <name evidence="4" type="ORF">JOC83_000978</name>
</gene>
<sequence>MIQINGMFISFNQLQQATLDREKMKLLEKMYEQNEVYEYDNVGQLEFELELRIQIVKAAKLLNESGAKFANFANSKCNEDYWLLTDKGAFILKEDVLPETGIKDIFKNGPLYAFECATAIVIIFYKAILESIHHERFNQLFSGLYLYDWEYHDNLDLYVHKGANVLPGDCVYFQNPDYDPELPHWKGENAIVMGDNLYFGHGIGIRTSEEIISFLNTKRKEGSKTSAFLVEESVRVNTEKLRPFRSSKSQKAR</sequence>
<keyword evidence="5" id="KW-1185">Reference proteome</keyword>
<dbReference type="NCBIfam" id="NF002869">
    <property type="entry name" value="PRK03187.1"/>
    <property type="match status" value="1"/>
</dbReference>
<dbReference type="EMBL" id="JAFBFC010000001">
    <property type="protein sequence ID" value="MBM7702152.1"/>
    <property type="molecule type" value="Genomic_DNA"/>
</dbReference>
<protein>
    <submittedName>
        <fullName evidence="4">Protein-glutamine gamma-glutamyltransferase</fullName>
        <ecNumber evidence="4">2.3.2.13</ecNumber>
    </submittedName>
</protein>
<evidence type="ECO:0000256" key="3">
    <source>
        <dbReference type="ARBA" id="ARBA00023315"/>
    </source>
</evidence>
<dbReference type="RefSeq" id="WP_338038866.1">
    <property type="nucleotide sequence ID" value="NZ_JAFBFC010000001.1"/>
</dbReference>
<dbReference type="EC" id="2.3.2.13" evidence="4"/>
<dbReference type="Pfam" id="PF20085">
    <property type="entry name" value="TGL"/>
    <property type="match status" value="1"/>
</dbReference>
<comment type="caution">
    <text evidence="4">The sequence shown here is derived from an EMBL/GenBank/DDBJ whole genome shotgun (WGS) entry which is preliminary data.</text>
</comment>
<proteinExistence type="inferred from homology"/>
<name>A0ABS2QRT6_9BACI</name>
<evidence type="ECO:0000313" key="4">
    <source>
        <dbReference type="EMBL" id="MBM7702152.1"/>
    </source>
</evidence>
<keyword evidence="3 4" id="KW-0012">Acyltransferase</keyword>
<dbReference type="Proteomes" id="UP000809829">
    <property type="component" value="Unassembled WGS sequence"/>
</dbReference>
<evidence type="ECO:0000256" key="1">
    <source>
        <dbReference type="ARBA" id="ARBA00022679"/>
    </source>
</evidence>
<dbReference type="HAMAP" id="MF_00727">
    <property type="entry name" value="Tgl"/>
    <property type="match status" value="1"/>
</dbReference>
<reference evidence="4 5" key="1">
    <citation type="submission" date="2021-01" db="EMBL/GenBank/DDBJ databases">
        <title>Genomic Encyclopedia of Type Strains, Phase IV (KMG-IV): sequencing the most valuable type-strain genomes for metagenomic binning, comparative biology and taxonomic classification.</title>
        <authorList>
            <person name="Goeker M."/>
        </authorList>
    </citation>
    <scope>NUCLEOTIDE SEQUENCE [LARGE SCALE GENOMIC DNA]</scope>
    <source>
        <strain evidence="4 5">DSM 104297</strain>
    </source>
</reference>
<evidence type="ECO:0000256" key="2">
    <source>
        <dbReference type="ARBA" id="ARBA00022969"/>
    </source>
</evidence>